<evidence type="ECO:0000313" key="2">
    <source>
        <dbReference type="EMBL" id="MFC6086394.1"/>
    </source>
</evidence>
<accession>A0ABW1NSQ4</accession>
<sequence>MTTSSGGPRVAHVIEAPHAGDAHRTLIAHCRRAVEAEPALHYVSHFGSGVFDFSVDTLDAGDCTDVLAMSCERARDQYIRVSRQLVARAADFDESLAALRSGSLMRTMVEAGGVALHCGRLRAGEHLVGATLHIERAGAMDRAMGRLVTEIRVRELRLSDESPGGSPAGELPRPRLSSQPYVETGPALGAPSQAKLFDLWAGTVNAEDLNYLAFYKDWSLAYAGDAFGDPALSLWFTDITLSTRRALYQDIARRLRADLSRLRHALRHVVDAPVERLVLDVEAGAVFVHWLGSGPGDFMVGVTLFQDKVDYAEHRMSEAVAGVRASG</sequence>
<dbReference type="RefSeq" id="WP_380761538.1">
    <property type="nucleotide sequence ID" value="NZ_JBHSRF010000085.1"/>
</dbReference>
<dbReference type="Proteomes" id="UP001596137">
    <property type="component" value="Unassembled WGS sequence"/>
</dbReference>
<proteinExistence type="predicted"/>
<feature type="region of interest" description="Disordered" evidence="1">
    <location>
        <begin position="159"/>
        <end position="184"/>
    </location>
</feature>
<keyword evidence="3" id="KW-1185">Reference proteome</keyword>
<evidence type="ECO:0000313" key="3">
    <source>
        <dbReference type="Proteomes" id="UP001596137"/>
    </source>
</evidence>
<gene>
    <name evidence="2" type="ORF">ACFP1K_34850</name>
</gene>
<reference evidence="3" key="1">
    <citation type="journal article" date="2019" name="Int. J. Syst. Evol. Microbiol.">
        <title>The Global Catalogue of Microorganisms (GCM) 10K type strain sequencing project: providing services to taxonomists for standard genome sequencing and annotation.</title>
        <authorList>
            <consortium name="The Broad Institute Genomics Platform"/>
            <consortium name="The Broad Institute Genome Sequencing Center for Infectious Disease"/>
            <person name="Wu L."/>
            <person name="Ma J."/>
        </authorList>
    </citation>
    <scope>NUCLEOTIDE SEQUENCE [LARGE SCALE GENOMIC DNA]</scope>
    <source>
        <strain evidence="3">JCM 30346</strain>
    </source>
</reference>
<dbReference type="EMBL" id="JBHSRF010000085">
    <property type="protein sequence ID" value="MFC6086394.1"/>
    <property type="molecule type" value="Genomic_DNA"/>
</dbReference>
<comment type="caution">
    <text evidence="2">The sequence shown here is derived from an EMBL/GenBank/DDBJ whole genome shotgun (WGS) entry which is preliminary data.</text>
</comment>
<organism evidence="2 3">
    <name type="scientific">Sphaerisporangium aureirubrum</name>
    <dbReference type="NCBI Taxonomy" id="1544736"/>
    <lineage>
        <taxon>Bacteria</taxon>
        <taxon>Bacillati</taxon>
        <taxon>Actinomycetota</taxon>
        <taxon>Actinomycetes</taxon>
        <taxon>Streptosporangiales</taxon>
        <taxon>Streptosporangiaceae</taxon>
        <taxon>Sphaerisporangium</taxon>
    </lineage>
</organism>
<protein>
    <submittedName>
        <fullName evidence="2">Uncharacterized protein</fullName>
    </submittedName>
</protein>
<evidence type="ECO:0000256" key="1">
    <source>
        <dbReference type="SAM" id="MobiDB-lite"/>
    </source>
</evidence>
<name>A0ABW1NSQ4_9ACTN</name>